<dbReference type="EMBL" id="BROD01000001">
    <property type="protein sequence ID" value="GKX68173.1"/>
    <property type="molecule type" value="Genomic_DNA"/>
</dbReference>
<accession>A0ACB5RGF3</accession>
<organism evidence="1 2">
    <name type="scientific">Inconstantimicrobium mannanitabidum</name>
    <dbReference type="NCBI Taxonomy" id="1604901"/>
    <lineage>
        <taxon>Bacteria</taxon>
        <taxon>Bacillati</taxon>
        <taxon>Bacillota</taxon>
        <taxon>Clostridia</taxon>
        <taxon>Eubacteriales</taxon>
        <taxon>Clostridiaceae</taxon>
        <taxon>Inconstantimicrobium</taxon>
    </lineage>
</organism>
<gene>
    <name evidence="1" type="ORF">rsdtw13_34310</name>
</gene>
<proteinExistence type="predicted"/>
<reference evidence="1" key="1">
    <citation type="journal article" date="2025" name="Int. J. Syst. Evol. Microbiol.">
        <title>Inconstantimicrobium mannanitabidum sp. nov., a novel member of the family Clostridiaceae isolated from anoxic soil under the treatment of reductive soil disinfestation.</title>
        <authorList>
            <person name="Ueki A."/>
            <person name="Tonouchi A."/>
            <person name="Honma S."/>
            <person name="Kaku N."/>
            <person name="Ueki K."/>
        </authorList>
    </citation>
    <scope>NUCLEOTIDE SEQUENCE</scope>
    <source>
        <strain evidence="1">TW13</strain>
    </source>
</reference>
<name>A0ACB5RGF3_9CLOT</name>
<dbReference type="Proteomes" id="UP001058074">
    <property type="component" value="Unassembled WGS sequence"/>
</dbReference>
<evidence type="ECO:0000313" key="2">
    <source>
        <dbReference type="Proteomes" id="UP001058074"/>
    </source>
</evidence>
<sequence>MKNVKRKISLVLSVSLITSLLNTVSFNGVAIAANNNVYAQTLTKKAIGVTSVKLNKVAATLTVGSKDNLVTTVSPSNATNKAIKWTTSNAKIATVDATGKVTAVSTGKVKITATTVDGSKVASCNVTVNPVVKVTSVKMYQTSLTLNVGGGSFLEIMVLPTNATNREIKLTSSNVKVATVDNMGIIRAVGVGKAKITVTTVDGKKTASCNVTVNPAIKVTSVKLSKTTDTLTVGGKDNLSATIAPSNATNKEIKWTTSNAKIATVDATGKVTAVGVGKAKITATTVDGSKIASCNITVNPVAIINKAVTFKDAELERIIRNVIHKETGTLYKNDVVGITDLNAADWYVKDISGIENLTNIQKLNLQTTSVKDISPLKGLTKLKELNLSGVQVSDISPLKGLYNLQSVNLQSTNISDITTLKSLTNLQELSLGYNNLGNKLDLLSGLPKLKVLHLNNNQIKDITMLKNLVNLTYVDLSGNQISNISTLGNLTNLTGINFADNQISDISVFKTLTKLQSITAYNNKINDINVLRNLTKLTYLDLGENQISDISPLQGLINLESLSLNDNSGISNITPLKSLTNLKILILASDYNISEFSSLEGLTKLQQLNLHNIVVYYDQMQALKKALPKCMITQ</sequence>
<evidence type="ECO:0000313" key="1">
    <source>
        <dbReference type="EMBL" id="GKX68173.1"/>
    </source>
</evidence>
<keyword evidence="2" id="KW-1185">Reference proteome</keyword>
<comment type="caution">
    <text evidence="1">The sequence shown here is derived from an EMBL/GenBank/DDBJ whole genome shotgun (WGS) entry which is preliminary data.</text>
</comment>
<protein>
    <submittedName>
        <fullName evidence="1">Uncharacterized protein</fullName>
    </submittedName>
</protein>